<evidence type="ECO:0000313" key="2">
    <source>
        <dbReference type="Proteomes" id="UP000004510"/>
    </source>
</evidence>
<sequence>MTSASIALAPSRGQMLGNTSPLPCPARADWAGAFAAAVFEGRDFDLPAAAAWADAAGTGNGAWQLKHCVLEAGFCQLQRGHCMETEILVMPGPYVDGRSADDTQVLR</sequence>
<organism evidence="1 2">
    <name type="scientific">Achromobacter piechaudii ATCC 43553</name>
    <dbReference type="NCBI Taxonomy" id="742159"/>
    <lineage>
        <taxon>Bacteria</taxon>
        <taxon>Pseudomonadati</taxon>
        <taxon>Pseudomonadota</taxon>
        <taxon>Betaproteobacteria</taxon>
        <taxon>Burkholderiales</taxon>
        <taxon>Alcaligenaceae</taxon>
        <taxon>Achromobacter</taxon>
    </lineage>
</organism>
<evidence type="ECO:0000313" key="1">
    <source>
        <dbReference type="EMBL" id="EFF76746.1"/>
    </source>
</evidence>
<dbReference type="AlphaFoldDB" id="D4X8N7"/>
<dbReference type="EMBL" id="ADMS01000044">
    <property type="protein sequence ID" value="EFF76746.1"/>
    <property type="molecule type" value="Genomic_DNA"/>
</dbReference>
<gene>
    <name evidence="1" type="ORF">HMPREF0004_1834</name>
</gene>
<comment type="caution">
    <text evidence="1">The sequence shown here is derived from an EMBL/GenBank/DDBJ whole genome shotgun (WGS) entry which is preliminary data.</text>
</comment>
<accession>D4X8N7</accession>
<reference evidence="2" key="1">
    <citation type="submission" date="2010-03" db="EMBL/GenBank/DDBJ databases">
        <title>Complete sequence of Mobiluncus curtisii ATCC 43063.</title>
        <authorList>
            <person name="Muzny D."/>
            <person name="Qin X."/>
            <person name="Deng J."/>
            <person name="Jiang H."/>
            <person name="Liu Y."/>
            <person name="Qu J."/>
            <person name="Song X.-Z."/>
            <person name="Zhang L."/>
            <person name="Thornton R."/>
            <person name="Coyle M."/>
            <person name="Francisco L."/>
            <person name="Jackson L."/>
            <person name="Javaid M."/>
            <person name="Korchina V."/>
            <person name="Kovar C."/>
            <person name="Mata R."/>
            <person name="Mathew T."/>
            <person name="Ngo R."/>
            <person name="Nguyen L."/>
            <person name="Nguyen N."/>
            <person name="Okwuonu G."/>
            <person name="Ongeri F."/>
            <person name="Pham C."/>
            <person name="Simmons D."/>
            <person name="Wilczek-Boney K."/>
            <person name="Hale W."/>
            <person name="Jakkamsetti A."/>
            <person name="Pham P."/>
            <person name="Ruth R."/>
            <person name="San Lucas F."/>
            <person name="Warren J."/>
            <person name="Zhang J."/>
            <person name="Zhao Z."/>
            <person name="Zhou C."/>
            <person name="Zhu D."/>
            <person name="Lee S."/>
            <person name="Bess C."/>
            <person name="Blankenburg K."/>
            <person name="Forbes L."/>
            <person name="Fu Q."/>
            <person name="Gubbala S."/>
            <person name="Hirani K."/>
            <person name="Jayaseelan J.C."/>
            <person name="Lara F."/>
            <person name="Munidasa M."/>
            <person name="Palculict T."/>
            <person name="Patil S."/>
            <person name="Pu L.-L."/>
            <person name="Saada N."/>
            <person name="Tang L."/>
            <person name="Weissenberger G."/>
            <person name="Zhu Y."/>
            <person name="Hemphill L."/>
            <person name="Shang Y."/>
            <person name="Youmans B."/>
            <person name="Ayvaz T."/>
            <person name="Ross M."/>
            <person name="Santibanez J."/>
            <person name="Aqrawi P."/>
            <person name="Gross S."/>
            <person name="Joshi V."/>
            <person name="Fowler G."/>
            <person name="Nazareth L."/>
            <person name="Reid J."/>
            <person name="Worley K."/>
            <person name="Petrosino J."/>
            <person name="Highlander S."/>
            <person name="Gibbs R."/>
            <person name="Gibbs R."/>
        </authorList>
    </citation>
    <scope>NUCLEOTIDE SEQUENCE [LARGE SCALE GENOMIC DNA]</scope>
    <source>
        <strain evidence="2">ATCC 43553</strain>
    </source>
</reference>
<proteinExistence type="predicted"/>
<name>D4X8N7_9BURK</name>
<dbReference type="HOGENOM" id="CLU_2204283_0_0_4"/>
<dbReference type="Proteomes" id="UP000004510">
    <property type="component" value="Unassembled WGS sequence"/>
</dbReference>
<protein>
    <submittedName>
        <fullName evidence="1">Uncharacterized protein</fullName>
    </submittedName>
</protein>